<protein>
    <recommendedName>
        <fullName evidence="3">Ig-like domain-containing protein</fullName>
    </recommendedName>
</protein>
<dbReference type="SUPFAM" id="SSF82895">
    <property type="entry name" value="TSP-1 type 1 repeat"/>
    <property type="match status" value="4"/>
</dbReference>
<evidence type="ECO:0000256" key="1">
    <source>
        <dbReference type="ARBA" id="ARBA00022737"/>
    </source>
</evidence>
<dbReference type="InterPro" id="IPR007110">
    <property type="entry name" value="Ig-like_dom"/>
</dbReference>
<dbReference type="PROSITE" id="PS50835">
    <property type="entry name" value="IG_LIKE"/>
    <property type="match status" value="2"/>
</dbReference>
<feature type="domain" description="Ig-like" evidence="3">
    <location>
        <begin position="359"/>
        <end position="448"/>
    </location>
</feature>
<evidence type="ECO:0000313" key="5">
    <source>
        <dbReference type="Proteomes" id="UP001634394"/>
    </source>
</evidence>
<dbReference type="SMART" id="SM00408">
    <property type="entry name" value="IGc2"/>
    <property type="match status" value="2"/>
</dbReference>
<dbReference type="EMBL" id="JBJQND010000002">
    <property type="protein sequence ID" value="KAL3886467.1"/>
    <property type="molecule type" value="Genomic_DNA"/>
</dbReference>
<dbReference type="SMART" id="SM00409">
    <property type="entry name" value="IG"/>
    <property type="match status" value="1"/>
</dbReference>
<keyword evidence="5" id="KW-1185">Reference proteome</keyword>
<dbReference type="SUPFAM" id="SSF48726">
    <property type="entry name" value="Immunoglobulin"/>
    <property type="match status" value="2"/>
</dbReference>
<dbReference type="InterPro" id="IPR000884">
    <property type="entry name" value="TSP1_rpt"/>
</dbReference>
<feature type="domain" description="Ig-like" evidence="3">
    <location>
        <begin position="265"/>
        <end position="347"/>
    </location>
</feature>
<dbReference type="InterPro" id="IPR036383">
    <property type="entry name" value="TSP1_rpt_sf"/>
</dbReference>
<dbReference type="InterPro" id="IPR003598">
    <property type="entry name" value="Ig_sub2"/>
</dbReference>
<dbReference type="SMART" id="SM00209">
    <property type="entry name" value="TSP1"/>
    <property type="match status" value="3"/>
</dbReference>
<accession>A0ABD3XK33</accession>
<dbReference type="Gene3D" id="2.20.100.10">
    <property type="entry name" value="Thrombospondin type-1 (TSP1) repeat"/>
    <property type="match status" value="4"/>
</dbReference>
<dbReference type="InterPro" id="IPR013783">
    <property type="entry name" value="Ig-like_fold"/>
</dbReference>
<dbReference type="AlphaFoldDB" id="A0ABD3XK33"/>
<dbReference type="InterPro" id="IPR036179">
    <property type="entry name" value="Ig-like_dom_sf"/>
</dbReference>
<reference evidence="4 5" key="1">
    <citation type="submission" date="2024-11" db="EMBL/GenBank/DDBJ databases">
        <title>Chromosome-level genome assembly of the freshwater bivalve Anodonta woodiana.</title>
        <authorList>
            <person name="Chen X."/>
        </authorList>
    </citation>
    <scope>NUCLEOTIDE SEQUENCE [LARGE SCALE GENOMIC DNA]</scope>
    <source>
        <strain evidence="4">MN2024</strain>
        <tissue evidence="4">Gills</tissue>
    </source>
</reference>
<keyword evidence="1" id="KW-0677">Repeat</keyword>
<sequence length="448" mass="49272">MCTNGTHNRTRECNNPLPTRGGHDCLGDQYELESCADQCPGTWNDWEPWSQCTVTCNGGYQVRQRQCTKLDNTLSRDCHGDPSQVQSCGTMNCQGEWATWNMWSDCTTPCAEGTHIRVRHCLFSDNITVANNCPGESIDTESCRNVLCPGPGVWTEWTQWSACSTSCGSGFRYIARFCINPNTEKEKHDCLGRAVESQSCQIQQCSVKSKFCSIALKLLSSDICLKLTNAWGPYERGTRLGPTGPRPAWTATASNEATTTASTNPHVPLVPPEIFGSTEANVGGNVTLLCLTGIPGLALTWYYQENHPLPVGASHPMGTNELIITGVHSKNYGNYTCELTDSYQTVTTRVFINLRETSPTIVSLIKSPDTIVEGAHVKIKCNVLAFPEPVVRWGYKDRSGNSFVPPPVSYKEGGKEIDIDSFQSMLYGGTWTCNAINKLGSDHRDIIL</sequence>
<evidence type="ECO:0000256" key="2">
    <source>
        <dbReference type="ARBA" id="ARBA00023157"/>
    </source>
</evidence>
<dbReference type="Pfam" id="PF00090">
    <property type="entry name" value="TSP_1"/>
    <property type="match status" value="4"/>
</dbReference>
<evidence type="ECO:0000259" key="3">
    <source>
        <dbReference type="PROSITE" id="PS50835"/>
    </source>
</evidence>
<proteinExistence type="predicted"/>
<organism evidence="4 5">
    <name type="scientific">Sinanodonta woodiana</name>
    <name type="common">Chinese pond mussel</name>
    <name type="synonym">Anodonta woodiana</name>
    <dbReference type="NCBI Taxonomy" id="1069815"/>
    <lineage>
        <taxon>Eukaryota</taxon>
        <taxon>Metazoa</taxon>
        <taxon>Spiralia</taxon>
        <taxon>Lophotrochozoa</taxon>
        <taxon>Mollusca</taxon>
        <taxon>Bivalvia</taxon>
        <taxon>Autobranchia</taxon>
        <taxon>Heteroconchia</taxon>
        <taxon>Palaeoheterodonta</taxon>
        <taxon>Unionida</taxon>
        <taxon>Unionoidea</taxon>
        <taxon>Unionidae</taxon>
        <taxon>Unioninae</taxon>
        <taxon>Sinanodonta</taxon>
    </lineage>
</organism>
<dbReference type="InterPro" id="IPR003599">
    <property type="entry name" value="Ig_sub"/>
</dbReference>
<name>A0ABD3XK33_SINWO</name>
<evidence type="ECO:0000313" key="4">
    <source>
        <dbReference type="EMBL" id="KAL3886467.1"/>
    </source>
</evidence>
<dbReference type="FunFam" id="2.20.100.10:FF:000001">
    <property type="entry name" value="semaphorin-5A isoform X1"/>
    <property type="match status" value="1"/>
</dbReference>
<dbReference type="PANTHER" id="PTHR22906">
    <property type="entry name" value="PROPERDIN"/>
    <property type="match status" value="1"/>
</dbReference>
<dbReference type="InterPro" id="IPR052065">
    <property type="entry name" value="Compl_asym_regulator"/>
</dbReference>
<comment type="caution">
    <text evidence="4">The sequence shown here is derived from an EMBL/GenBank/DDBJ whole genome shotgun (WGS) entry which is preliminary data.</text>
</comment>
<dbReference type="PANTHER" id="PTHR22906:SF21">
    <property type="entry name" value="SEMA DOMAIN-CONTAINING PROTEIN"/>
    <property type="match status" value="1"/>
</dbReference>
<dbReference type="Proteomes" id="UP001634394">
    <property type="component" value="Unassembled WGS sequence"/>
</dbReference>
<dbReference type="Pfam" id="PF13927">
    <property type="entry name" value="Ig_3"/>
    <property type="match status" value="1"/>
</dbReference>
<dbReference type="Gene3D" id="2.60.40.10">
    <property type="entry name" value="Immunoglobulins"/>
    <property type="match status" value="2"/>
</dbReference>
<keyword evidence="2" id="KW-1015">Disulfide bond</keyword>
<dbReference type="PROSITE" id="PS50092">
    <property type="entry name" value="TSP1"/>
    <property type="match status" value="4"/>
</dbReference>
<gene>
    <name evidence="4" type="ORF">ACJMK2_026452</name>
</gene>